<dbReference type="GO" id="GO:0000463">
    <property type="term" value="P:maturation of LSU-rRNA from tricistronic rRNA transcript (SSU-rRNA, 5.8S rRNA, LSU-rRNA)"/>
    <property type="evidence" value="ECO:0007669"/>
    <property type="project" value="TreeGrafter"/>
</dbReference>
<evidence type="ECO:0000256" key="2">
    <source>
        <dbReference type="ARBA" id="ARBA00010782"/>
    </source>
</evidence>
<name>A0A6G0I7A8_LARCR</name>
<comment type="caution">
    <text evidence="9">The sequence shown here is derived from an EMBL/GenBank/DDBJ whole genome shotgun (WGS) entry which is preliminary data.</text>
</comment>
<feature type="region of interest" description="Disordered" evidence="7">
    <location>
        <begin position="280"/>
        <end position="308"/>
    </location>
</feature>
<evidence type="ECO:0000313" key="9">
    <source>
        <dbReference type="EMBL" id="KAE8287171.1"/>
    </source>
</evidence>
<dbReference type="EMBL" id="REGW02000014">
    <property type="protein sequence ID" value="KAE8287171.1"/>
    <property type="molecule type" value="Genomic_DNA"/>
</dbReference>
<dbReference type="GO" id="GO:0019843">
    <property type="term" value="F:rRNA binding"/>
    <property type="evidence" value="ECO:0007669"/>
    <property type="project" value="UniProtKB-UniRule"/>
</dbReference>
<dbReference type="Pfam" id="PF04427">
    <property type="entry name" value="Brix"/>
    <property type="match status" value="3"/>
</dbReference>
<sequence>MTQSDGIVKPKTKRSKRFLESRAPKLTEDVKTAMIMKGGNTSQTVTQALKDIYALKKPNAVLYKKKNITRPFEDSTSLEFFSKKTDCSLFLFGSHNKKRPNNFIFGRLFDFHVLDMIELGIDKFVSLSDIKVSKCPEGTKPMLVFAGEAFDTDNEHKRLKSLLTDFFRGPTVSAVRLAGLEHVLHFTALEGKIYMRSYRCLLKKSGCRTPRIELEEIGPSFDFTLRRTHLASDDLYKLAHRQPKALKPKKKKNISHDAFGTKFGRVHMQKQDLSKLQTRKMKGLRKRGGEVVSEDQDGQTKPKTKRSKRFLESRAPKLTEDVKTAMIMKGGNTSQTVTQALKDIYALKKPNAVLYKKKNITRPFEDSTSLEFFSKKTDCSLFLFGSHNKKRPNNFIFGRLFDFHVLDMIELGIDKFVSLSDIKVSKCPEGTKPMLVFAGEAFDTDNEHKRLKSLLTDFFRGPTVSAVRLAGLEHVLHFTALEGKIYMRSYRCLLKKSGCRTPRIELEEIGPSFDFTLRRTHLASDDLYKLAHRQPKALKPKKKKNISHDAFGTKFGRVHMQKQDLSKLQTRKMKGLRKRGGEVVSEDQDGQTKPKTKRSKRFLESRAPKLTEDVKTAMIMKGGNTSQTVTQALKDIYALKKPNAVLYKKKNITRPFEDSTSLEFFSKKTDCSLFLFGSHNKKRPNNFIFGRLFDFHVLDMIELGIDKFVSLSDIKVSKCPEGTKPMLVFAGEAFDTDNEHKRLKSLLTDFFRGPTVSAVRLAGLEHVLHFTALEGKIYMRSYRCLLKKSGCRTPRIELEEIGPSFDFTLRRTHLASDDLYKLAHRQPKALKPKKKKNISHDAFGTKFGQVHMQKQDLSKLQTCKMKGLRKRGGLVSEDQDGQTAKVAKVES</sequence>
<keyword evidence="10" id="KW-1185">Reference proteome</keyword>
<feature type="domain" description="Brix" evidence="8">
    <location>
        <begin position="615"/>
        <end position="818"/>
    </location>
</feature>
<dbReference type="GO" id="GO:0000027">
    <property type="term" value="P:ribosomal large subunit assembly"/>
    <property type="evidence" value="ECO:0007669"/>
    <property type="project" value="InterPro"/>
</dbReference>
<dbReference type="PROSITE" id="PS50833">
    <property type="entry name" value="BRIX"/>
    <property type="match status" value="3"/>
</dbReference>
<evidence type="ECO:0000313" key="10">
    <source>
        <dbReference type="Proteomes" id="UP000424527"/>
    </source>
</evidence>
<evidence type="ECO:0000259" key="8">
    <source>
        <dbReference type="PROSITE" id="PS50833"/>
    </source>
</evidence>
<proteinExistence type="inferred from homology"/>
<dbReference type="GO" id="GO:0005730">
    <property type="term" value="C:nucleolus"/>
    <property type="evidence" value="ECO:0007669"/>
    <property type="project" value="UniProtKB-SubCell"/>
</dbReference>
<dbReference type="InterPro" id="IPR039770">
    <property type="entry name" value="Rpf2"/>
</dbReference>
<comment type="subcellular location">
    <subcellularLocation>
        <location evidence="1 6">Nucleus</location>
        <location evidence="1 6">Nucleolus</location>
    </subcellularLocation>
</comment>
<evidence type="ECO:0000256" key="4">
    <source>
        <dbReference type="ARBA" id="ARBA00023242"/>
    </source>
</evidence>
<reference evidence="9 10" key="1">
    <citation type="submission" date="2019-07" db="EMBL/GenBank/DDBJ databases">
        <title>Chromosome genome assembly for large yellow croaker.</title>
        <authorList>
            <person name="Xiao S."/>
        </authorList>
    </citation>
    <scope>NUCLEOTIDE SEQUENCE [LARGE SCALE GENOMIC DNA]</scope>
    <source>
        <strain evidence="9">JMULYC20181020</strain>
        <tissue evidence="9">Muscle</tissue>
    </source>
</reference>
<dbReference type="PANTHER" id="PTHR12728:SF0">
    <property type="entry name" value="RIBOSOME PRODUCTION FACTOR 2 HOMOLOG"/>
    <property type="match status" value="1"/>
</dbReference>
<dbReference type="Proteomes" id="UP000424527">
    <property type="component" value="Unassembled WGS sequence"/>
</dbReference>
<accession>A0A6G0I7A8</accession>
<organism evidence="9 10">
    <name type="scientific">Larimichthys crocea</name>
    <name type="common">Large yellow croaker</name>
    <name type="synonym">Pseudosciaena crocea</name>
    <dbReference type="NCBI Taxonomy" id="215358"/>
    <lineage>
        <taxon>Eukaryota</taxon>
        <taxon>Metazoa</taxon>
        <taxon>Chordata</taxon>
        <taxon>Craniata</taxon>
        <taxon>Vertebrata</taxon>
        <taxon>Euteleostomi</taxon>
        <taxon>Actinopterygii</taxon>
        <taxon>Neopterygii</taxon>
        <taxon>Teleostei</taxon>
        <taxon>Neoteleostei</taxon>
        <taxon>Acanthomorphata</taxon>
        <taxon>Eupercaria</taxon>
        <taxon>Sciaenidae</taxon>
        <taxon>Larimichthys</taxon>
    </lineage>
</organism>
<dbReference type="AlphaFoldDB" id="A0A6G0I7A8"/>
<evidence type="ECO:0000256" key="5">
    <source>
        <dbReference type="ARBA" id="ARBA00030889"/>
    </source>
</evidence>
<feature type="region of interest" description="Disordered" evidence="7">
    <location>
        <begin position="572"/>
        <end position="600"/>
    </location>
</feature>
<dbReference type="InterPro" id="IPR007109">
    <property type="entry name" value="Brix"/>
</dbReference>
<comment type="similarity">
    <text evidence="2 6">Belongs to the RPF2 family.</text>
</comment>
<dbReference type="SMART" id="SM00879">
    <property type="entry name" value="Brix"/>
    <property type="match status" value="3"/>
</dbReference>
<keyword evidence="4 6" id="KW-0539">Nucleus</keyword>
<protein>
    <recommendedName>
        <fullName evidence="3 6">Ribosome production factor 2 homolog</fullName>
    </recommendedName>
    <alternativeName>
        <fullName evidence="5 6">Ribosome biogenesis protein RPF2 homolog</fullName>
    </alternativeName>
</protein>
<evidence type="ECO:0000256" key="7">
    <source>
        <dbReference type="SAM" id="MobiDB-lite"/>
    </source>
</evidence>
<feature type="domain" description="Brix" evidence="8">
    <location>
        <begin position="31"/>
        <end position="234"/>
    </location>
</feature>
<feature type="region of interest" description="Disordered" evidence="7">
    <location>
        <begin position="869"/>
        <end position="891"/>
    </location>
</feature>
<evidence type="ECO:0000256" key="1">
    <source>
        <dbReference type="ARBA" id="ARBA00004604"/>
    </source>
</evidence>
<evidence type="ECO:0000256" key="3">
    <source>
        <dbReference type="ARBA" id="ARBA00020387"/>
    </source>
</evidence>
<gene>
    <name evidence="9" type="ORF">D5F01_LYC15139</name>
</gene>
<evidence type="ECO:0000256" key="6">
    <source>
        <dbReference type="RuleBase" id="RU367086"/>
    </source>
</evidence>
<dbReference type="PANTHER" id="PTHR12728">
    <property type="entry name" value="BRIX DOMAIN CONTAINING PROTEIN"/>
    <property type="match status" value="1"/>
</dbReference>
<feature type="domain" description="Brix" evidence="8">
    <location>
        <begin position="323"/>
        <end position="526"/>
    </location>
</feature>